<evidence type="ECO:0000313" key="3">
    <source>
        <dbReference type="Proteomes" id="UP000263642"/>
    </source>
</evidence>
<accession>A0A3D3R5K8</accession>
<feature type="transmembrane region" description="Helical" evidence="1">
    <location>
        <begin position="53"/>
        <end position="74"/>
    </location>
</feature>
<dbReference type="EMBL" id="DQAY01000059">
    <property type="protein sequence ID" value="HCO23448.1"/>
    <property type="molecule type" value="Genomic_DNA"/>
</dbReference>
<feature type="transmembrane region" description="Helical" evidence="1">
    <location>
        <begin position="120"/>
        <end position="138"/>
    </location>
</feature>
<keyword evidence="1" id="KW-1133">Transmembrane helix</keyword>
<proteinExistence type="predicted"/>
<evidence type="ECO:0000256" key="1">
    <source>
        <dbReference type="SAM" id="Phobius"/>
    </source>
</evidence>
<sequence>MGQIKQHQASLKFLVITQIVTMVLCLVAVISFPEPEEITAAVTVMEELGEGNSSGWQLFIGLSLFLGFLGLWGWSLWQLYHLNQNGFTKFLGAAVLGLLLNFVIGGSWQTAMVSFLNEVNMLTAGAIIYIGFFFSDAFDDFMKEFQTGESTELPTPEEASGESQ</sequence>
<comment type="caution">
    <text evidence="2">The sequence shown here is derived from an EMBL/GenBank/DDBJ whole genome shotgun (WGS) entry which is preliminary data.</text>
</comment>
<dbReference type="AlphaFoldDB" id="A0A3D3R5K8"/>
<reference evidence="2 3" key="1">
    <citation type="journal article" date="2018" name="Nat. Biotechnol.">
        <title>A standardized bacterial taxonomy based on genome phylogeny substantially revises the tree of life.</title>
        <authorList>
            <person name="Parks D.H."/>
            <person name="Chuvochina M."/>
            <person name="Waite D.W."/>
            <person name="Rinke C."/>
            <person name="Skarshewski A."/>
            <person name="Chaumeil P.A."/>
            <person name="Hugenholtz P."/>
        </authorList>
    </citation>
    <scope>NUCLEOTIDE SEQUENCE [LARGE SCALE GENOMIC DNA]</scope>
    <source>
        <strain evidence="2">UBA9375</strain>
    </source>
</reference>
<dbReference type="Proteomes" id="UP000263642">
    <property type="component" value="Unassembled WGS sequence"/>
</dbReference>
<protein>
    <submittedName>
        <fullName evidence="2">Uncharacterized protein</fullName>
    </submittedName>
</protein>
<keyword evidence="1" id="KW-0472">Membrane</keyword>
<gene>
    <name evidence="2" type="ORF">DIT97_10460</name>
</gene>
<name>A0A3D3R5K8_9PLAN</name>
<feature type="transmembrane region" description="Helical" evidence="1">
    <location>
        <begin position="12"/>
        <end position="33"/>
    </location>
</feature>
<feature type="transmembrane region" description="Helical" evidence="1">
    <location>
        <begin position="86"/>
        <end position="108"/>
    </location>
</feature>
<keyword evidence="1" id="KW-0812">Transmembrane</keyword>
<evidence type="ECO:0000313" key="2">
    <source>
        <dbReference type="EMBL" id="HCO23448.1"/>
    </source>
</evidence>
<organism evidence="2 3">
    <name type="scientific">Gimesia maris</name>
    <dbReference type="NCBI Taxonomy" id="122"/>
    <lineage>
        <taxon>Bacteria</taxon>
        <taxon>Pseudomonadati</taxon>
        <taxon>Planctomycetota</taxon>
        <taxon>Planctomycetia</taxon>
        <taxon>Planctomycetales</taxon>
        <taxon>Planctomycetaceae</taxon>
        <taxon>Gimesia</taxon>
    </lineage>
</organism>